<dbReference type="InterPro" id="IPR011856">
    <property type="entry name" value="tRNA_endonuc-like_dom_sf"/>
</dbReference>
<gene>
    <name evidence="2" type="ORF">GGP45_003423</name>
</gene>
<dbReference type="GO" id="GO:0003676">
    <property type="term" value="F:nucleic acid binding"/>
    <property type="evidence" value="ECO:0007669"/>
    <property type="project" value="InterPro"/>
</dbReference>
<proteinExistence type="predicted"/>
<dbReference type="Proteomes" id="UP001155144">
    <property type="component" value="Unassembled WGS sequence"/>
</dbReference>
<evidence type="ECO:0000313" key="3">
    <source>
        <dbReference type="Proteomes" id="UP001155144"/>
    </source>
</evidence>
<evidence type="ECO:0000256" key="1">
    <source>
        <dbReference type="SAM" id="MobiDB-lite"/>
    </source>
</evidence>
<dbReference type="RefSeq" id="WP_259040605.1">
    <property type="nucleotide sequence ID" value="NZ_JANUBL010000016.1"/>
</dbReference>
<comment type="caution">
    <text evidence="2">The sequence shown here is derived from an EMBL/GenBank/DDBJ whole genome shotgun (WGS) entry which is preliminary data.</text>
</comment>
<name>A0A9X2V821_9BACT</name>
<protein>
    <submittedName>
        <fullName evidence="2">Uncharacterized protein</fullName>
    </submittedName>
</protein>
<dbReference type="EMBL" id="JANUBL010000016">
    <property type="protein sequence ID" value="MCS4123052.1"/>
    <property type="molecule type" value="Genomic_DNA"/>
</dbReference>
<dbReference type="Gene3D" id="3.40.1350.10">
    <property type="match status" value="1"/>
</dbReference>
<dbReference type="AlphaFoldDB" id="A0A9X2V821"/>
<feature type="region of interest" description="Disordered" evidence="1">
    <location>
        <begin position="194"/>
        <end position="213"/>
    </location>
</feature>
<reference evidence="2" key="1">
    <citation type="submission" date="2022-08" db="EMBL/GenBank/DDBJ databases">
        <title>Genomic Encyclopedia of Type Strains, Phase V (KMG-V): Genome sequencing to study the core and pangenomes of soil and plant-associated prokaryotes.</title>
        <authorList>
            <person name="Whitman W."/>
        </authorList>
    </citation>
    <scope>NUCLEOTIDE SEQUENCE</scope>
    <source>
        <strain evidence="2">SP3026</strain>
    </source>
</reference>
<evidence type="ECO:0000313" key="2">
    <source>
        <dbReference type="EMBL" id="MCS4123052.1"/>
    </source>
</evidence>
<sequence length="293" mass="33183">MSEAFEEATQRVYDALTGGKPDQVRKIIAAREEVLERYGPLFTPENAREIEEHEFTSFLHFRNNKHWSGLDRSIPHLTSDMEELREGLSVLVDLSKPLAKRTTAAVRKVKGMGKATATAILQVAHPEECGVWNSTSEHGLKALGLWPRFERGAAFGERYDKINARLRRLAEAVETDLWTLDALWGLIDEETQPSPNLQIDGKDQEAGDPAPEDTEAAARFGLEKYLQEFLRDNWATTELAQEWALHAEEGEPEAGFEYPVSVGYIDLLARHREEDRWLVIELKRGESTDRTVG</sequence>
<organism evidence="2 3">
    <name type="scientific">Salinibacter ruber</name>
    <dbReference type="NCBI Taxonomy" id="146919"/>
    <lineage>
        <taxon>Bacteria</taxon>
        <taxon>Pseudomonadati</taxon>
        <taxon>Rhodothermota</taxon>
        <taxon>Rhodothermia</taxon>
        <taxon>Rhodothermales</taxon>
        <taxon>Salinibacteraceae</taxon>
        <taxon>Salinibacter</taxon>
    </lineage>
</organism>
<accession>A0A9X2V821</accession>